<evidence type="ECO:0000313" key="2">
    <source>
        <dbReference type="RefSeq" id="XP_010252200.1"/>
    </source>
</evidence>
<dbReference type="FunCoup" id="A0A1U7ZGU3">
    <property type="interactions" value="1895"/>
</dbReference>
<dbReference type="Pfam" id="PF01535">
    <property type="entry name" value="PPR"/>
    <property type="match status" value="2"/>
</dbReference>
<dbReference type="InterPro" id="IPR002885">
    <property type="entry name" value="PPR_rpt"/>
</dbReference>
<evidence type="ECO:0000313" key="1">
    <source>
        <dbReference type="Proteomes" id="UP000189703"/>
    </source>
</evidence>
<dbReference type="PANTHER" id="PTHR47493">
    <property type="entry name" value="OS08G0520200 PROTEIN"/>
    <property type="match status" value="1"/>
</dbReference>
<dbReference type="Pfam" id="PF13812">
    <property type="entry name" value="PPR_3"/>
    <property type="match status" value="1"/>
</dbReference>
<dbReference type="RefSeq" id="XP_010252200.1">
    <property type="nucleotide sequence ID" value="XM_010253898.2"/>
</dbReference>
<dbReference type="OMA" id="TDPFVFE"/>
<dbReference type="InterPro" id="IPR011990">
    <property type="entry name" value="TPR-like_helical_dom_sf"/>
</dbReference>
<reference evidence="2" key="1">
    <citation type="submission" date="2025-08" db="UniProtKB">
        <authorList>
            <consortium name="RefSeq"/>
        </authorList>
    </citation>
    <scope>IDENTIFICATION</scope>
</reference>
<dbReference type="PANTHER" id="PTHR47493:SF1">
    <property type="entry name" value="OS08G0520200 PROTEIN"/>
    <property type="match status" value="1"/>
</dbReference>
<organism evidence="1 2">
    <name type="scientific">Nelumbo nucifera</name>
    <name type="common">Sacred lotus</name>
    <dbReference type="NCBI Taxonomy" id="4432"/>
    <lineage>
        <taxon>Eukaryota</taxon>
        <taxon>Viridiplantae</taxon>
        <taxon>Streptophyta</taxon>
        <taxon>Embryophyta</taxon>
        <taxon>Tracheophyta</taxon>
        <taxon>Spermatophyta</taxon>
        <taxon>Magnoliopsida</taxon>
        <taxon>Proteales</taxon>
        <taxon>Nelumbonaceae</taxon>
        <taxon>Nelumbo</taxon>
    </lineage>
</organism>
<dbReference type="OrthoDB" id="762539at2759"/>
<name>A0A1U7ZGU3_NELNU</name>
<dbReference type="PROSITE" id="PS51375">
    <property type="entry name" value="PPR"/>
    <property type="match status" value="2"/>
</dbReference>
<proteinExistence type="predicted"/>
<protein>
    <submittedName>
        <fullName evidence="2">Pentatricopeptide repeat-containing protein At3g42630 isoform X1</fullName>
    </submittedName>
</protein>
<dbReference type="AlphaFoldDB" id="A0A1U7ZGU3"/>
<accession>A0A1U7ZGU3</accession>
<gene>
    <name evidence="2" type="primary">LOC104593861</name>
</gene>
<sequence length="426" mass="49026">MEVLSFLSSSPSLLLFGSLKPKPSRLSLRQNDSSNPASIRKITWNWKKRGNIRGADKYVELASLIHVLGRKRMPHVAEQLFLEMKSEGFQPNLATLSALMLCYADNGLLSQARSIWDEIINSSFVPNIELVAYLMDAYRMMGRFDEIMRLLNEVISRDFNMCPQIYSLAISCFGKGGQLELMEAMMKEMVSSGYAVDSATGNAFIEYYSIFGSLTDMEIAYGRLKRSRILIEEDGIRAVASAYIRKKSFYKLGEFLRDVGLARRNVGNLIWNLLLLSYAGNFKMKTLQREFLRMLESGFSPDLTTFNIRALAFSKMSLFWDIHLSLEHMKHERVIPDLVTFGCILDAYLDKKLGRNLDFALNAMDIDDVPQVLTDPLVFEVFGKGDFHLTSEALLESNRWRKYTYRELISIYVKKQYRSNQIFWNY</sequence>
<dbReference type="KEGG" id="nnu:104593861"/>
<dbReference type="NCBIfam" id="TIGR00756">
    <property type="entry name" value="PPR"/>
    <property type="match status" value="3"/>
</dbReference>
<dbReference type="Proteomes" id="UP000189703">
    <property type="component" value="Unplaced"/>
</dbReference>
<dbReference type="Gene3D" id="1.25.40.10">
    <property type="entry name" value="Tetratricopeptide repeat domain"/>
    <property type="match status" value="3"/>
</dbReference>
<dbReference type="GeneID" id="104593861"/>
<dbReference type="eggNOG" id="KOG4197">
    <property type="taxonomic scope" value="Eukaryota"/>
</dbReference>
<keyword evidence="1" id="KW-1185">Reference proteome</keyword>